<dbReference type="Pfam" id="PF01370">
    <property type="entry name" value="Epimerase"/>
    <property type="match status" value="1"/>
</dbReference>
<dbReference type="InterPro" id="IPR036291">
    <property type="entry name" value="NAD(P)-bd_dom_sf"/>
</dbReference>
<dbReference type="Gene3D" id="3.40.50.720">
    <property type="entry name" value="NAD(P)-binding Rossmann-like Domain"/>
    <property type="match status" value="1"/>
</dbReference>
<feature type="domain" description="Capsular polysaccharide assembling protein CapF C-terminal" evidence="2">
    <location>
        <begin position="260"/>
        <end position="369"/>
    </location>
</feature>
<dbReference type="AlphaFoldDB" id="A0A2M8DA96"/>
<evidence type="ECO:0000313" key="3">
    <source>
        <dbReference type="EMBL" id="PJB84080.1"/>
    </source>
</evidence>
<dbReference type="Proteomes" id="UP000229236">
    <property type="component" value="Unassembled WGS sequence"/>
</dbReference>
<feature type="domain" description="NAD-dependent epimerase/dehydratase" evidence="1">
    <location>
        <begin position="6"/>
        <end position="196"/>
    </location>
</feature>
<dbReference type="InterPro" id="IPR011051">
    <property type="entry name" value="RmlC_Cupin_sf"/>
</dbReference>
<dbReference type="InterPro" id="IPR001509">
    <property type="entry name" value="Epimerase_deHydtase"/>
</dbReference>
<reference evidence="4" key="1">
    <citation type="submission" date="2017-09" db="EMBL/GenBank/DDBJ databases">
        <title>Depth-based differentiation of microbial function through sediment-hosted aquifers and enrichment of novel symbionts in the deep terrestrial subsurface.</title>
        <authorList>
            <person name="Probst A.J."/>
            <person name="Ladd B."/>
            <person name="Jarett J.K."/>
            <person name="Geller-Mcgrath D.E."/>
            <person name="Sieber C.M.K."/>
            <person name="Emerson J.B."/>
            <person name="Anantharaman K."/>
            <person name="Thomas B.C."/>
            <person name="Malmstrom R."/>
            <person name="Stieglmeier M."/>
            <person name="Klingl A."/>
            <person name="Woyke T."/>
            <person name="Ryan C.M."/>
            <person name="Banfield J.F."/>
        </authorList>
    </citation>
    <scope>NUCLEOTIDE SEQUENCE [LARGE SCALE GENOMIC DNA]</scope>
</reference>
<accession>A0A2M8DA96</accession>
<dbReference type="InterPro" id="IPR014710">
    <property type="entry name" value="RmlC-like_jellyroll"/>
</dbReference>
<dbReference type="UniPathway" id="UPA00109">
    <property type="reaction ID" value="UER00181"/>
</dbReference>
<dbReference type="SUPFAM" id="SSF51182">
    <property type="entry name" value="RmlC-like cupins"/>
    <property type="match status" value="1"/>
</dbReference>
<proteinExistence type="predicted"/>
<organism evidence="3 4">
    <name type="scientific">Candidatus Yonathbacteria bacterium CG_4_9_14_0_8_um_filter_46_47</name>
    <dbReference type="NCBI Taxonomy" id="1975106"/>
    <lineage>
        <taxon>Bacteria</taxon>
        <taxon>Candidatus Yonathiibacteriota</taxon>
    </lineage>
</organism>
<dbReference type="Pfam" id="PF14667">
    <property type="entry name" value="Polysacc_synt_C"/>
    <property type="match status" value="1"/>
</dbReference>
<gene>
    <name evidence="3" type="ORF">CO088_00200</name>
</gene>
<evidence type="ECO:0000259" key="2">
    <source>
        <dbReference type="Pfam" id="PF14667"/>
    </source>
</evidence>
<comment type="caution">
    <text evidence="3">The sequence shown here is derived from an EMBL/GenBank/DDBJ whole genome shotgun (WGS) entry which is preliminary data.</text>
</comment>
<protein>
    <submittedName>
        <fullName evidence="3">Uncharacterized protein</fullName>
    </submittedName>
</protein>
<dbReference type="Gene3D" id="2.60.120.10">
    <property type="entry name" value="Jelly Rolls"/>
    <property type="match status" value="1"/>
</dbReference>
<dbReference type="InterPro" id="IPR029303">
    <property type="entry name" value="CapF_C"/>
</dbReference>
<dbReference type="GO" id="GO:0006096">
    <property type="term" value="P:glycolytic process"/>
    <property type="evidence" value="ECO:0007669"/>
    <property type="project" value="UniProtKB-UniPathway"/>
</dbReference>
<name>A0A2M8DA96_9BACT</name>
<evidence type="ECO:0000313" key="4">
    <source>
        <dbReference type="Proteomes" id="UP000229236"/>
    </source>
</evidence>
<dbReference type="SUPFAM" id="SSF51735">
    <property type="entry name" value="NAD(P)-binding Rossmann-fold domains"/>
    <property type="match status" value="1"/>
</dbReference>
<evidence type="ECO:0000259" key="1">
    <source>
        <dbReference type="Pfam" id="PF01370"/>
    </source>
</evidence>
<sequence length="373" mass="42492">MKTIGITGHTGFFGQHIKWFFYGFRNDVKIIPIGREFFSEKYEKLPSVLKECETVIHLAGAHPANTKNAEEIYAINLDLARKLTGACDVAGATPYLIFASSIQAYRDNPYGKSKKDVGALFRAWGEKTGAYVTNLIIPNEFGENGRPFHTTVVATFSHQLIKGEPSTVNLDAVIPLIHTQDVARIMYNLIRDPKNEDIELPGTSMKVADLYDILRGFKENYFDRDIVPSFPTDLHYKLFNTFRSYLFDFDFYPRSIEIKSDERGSLFDLVKEKTGGQTFVSSTKPGKVRGNHYHTRKIERFCVIKGVAEIKLRKLLADDVRTFRVSGNQPTYIDMPTFFTHNIINIGNDELITAFWINELLDKNDSDAYPEEV</sequence>
<dbReference type="EMBL" id="PFTM01000007">
    <property type="protein sequence ID" value="PJB84080.1"/>
    <property type="molecule type" value="Genomic_DNA"/>
</dbReference>